<feature type="region of interest" description="Disordered" evidence="1">
    <location>
        <begin position="81"/>
        <end position="135"/>
    </location>
</feature>
<name>A0A7N0UIK4_KALFE</name>
<dbReference type="AlphaFoldDB" id="A0A7N0UIK4"/>
<dbReference type="EnsemblPlants" id="Kaladp0068s0364.1.v1.1">
    <property type="protein sequence ID" value="Kaladp0068s0364.1.v1.1.CDS.1"/>
    <property type="gene ID" value="Kaladp0068s0364.v1.1"/>
</dbReference>
<accession>A0A7N0UIK4</accession>
<keyword evidence="3" id="KW-1185">Reference proteome</keyword>
<proteinExistence type="predicted"/>
<evidence type="ECO:0000313" key="2">
    <source>
        <dbReference type="EnsemblPlants" id="Kaladp0068s0364.1.v1.1.CDS.1"/>
    </source>
</evidence>
<dbReference type="Proteomes" id="UP000594263">
    <property type="component" value="Unplaced"/>
</dbReference>
<sequence length="135" mass="15268">MDEIDEVDDIEEDFDEIEGFDNDLYKKICRRQLKLPKGRRCLAKVCTKLCKAHGHAKGECRKLKHNAVKGHCYCHVNCKKLPPHSPVKPPRIPRAPPAEVPYVEPPSSPPSIPDTPPAQVPSAQPPYSHFSYLDY</sequence>
<protein>
    <submittedName>
        <fullName evidence="2">Uncharacterized protein</fullName>
    </submittedName>
</protein>
<feature type="compositionally biased region" description="Pro residues" evidence="1">
    <location>
        <begin position="83"/>
        <end position="119"/>
    </location>
</feature>
<evidence type="ECO:0000256" key="1">
    <source>
        <dbReference type="SAM" id="MobiDB-lite"/>
    </source>
</evidence>
<dbReference type="Gramene" id="Kaladp0068s0364.1.v1.1">
    <property type="protein sequence ID" value="Kaladp0068s0364.1.v1.1.CDS.1"/>
    <property type="gene ID" value="Kaladp0068s0364.v1.1"/>
</dbReference>
<organism evidence="2 3">
    <name type="scientific">Kalanchoe fedtschenkoi</name>
    <name type="common">Lavender scallops</name>
    <name type="synonym">South American air plant</name>
    <dbReference type="NCBI Taxonomy" id="63787"/>
    <lineage>
        <taxon>Eukaryota</taxon>
        <taxon>Viridiplantae</taxon>
        <taxon>Streptophyta</taxon>
        <taxon>Embryophyta</taxon>
        <taxon>Tracheophyta</taxon>
        <taxon>Spermatophyta</taxon>
        <taxon>Magnoliopsida</taxon>
        <taxon>eudicotyledons</taxon>
        <taxon>Gunneridae</taxon>
        <taxon>Pentapetalae</taxon>
        <taxon>Saxifragales</taxon>
        <taxon>Crassulaceae</taxon>
        <taxon>Kalanchoe</taxon>
    </lineage>
</organism>
<reference evidence="2" key="1">
    <citation type="submission" date="2021-01" db="UniProtKB">
        <authorList>
            <consortium name="EnsemblPlants"/>
        </authorList>
    </citation>
    <scope>IDENTIFICATION</scope>
</reference>
<evidence type="ECO:0000313" key="3">
    <source>
        <dbReference type="Proteomes" id="UP000594263"/>
    </source>
</evidence>